<keyword evidence="3" id="KW-0479">Metal-binding</keyword>
<evidence type="ECO:0000313" key="7">
    <source>
        <dbReference type="Proteomes" id="UP001352852"/>
    </source>
</evidence>
<evidence type="ECO:0000313" key="6">
    <source>
        <dbReference type="EMBL" id="MED6265732.1"/>
    </source>
</evidence>
<evidence type="ECO:0008006" key="8">
    <source>
        <dbReference type="Google" id="ProtNLM"/>
    </source>
</evidence>
<evidence type="ECO:0000256" key="5">
    <source>
        <dbReference type="RuleBase" id="RU003799"/>
    </source>
</evidence>
<dbReference type="Proteomes" id="UP001352852">
    <property type="component" value="Unassembled WGS sequence"/>
</dbReference>
<dbReference type="PANTHER" id="PTHR10543:SF107">
    <property type="entry name" value="BETA-CAROTENE 15, 15-DIOXYGENASE 2"/>
    <property type="match status" value="1"/>
</dbReference>
<evidence type="ECO:0000256" key="2">
    <source>
        <dbReference type="ARBA" id="ARBA00006787"/>
    </source>
</evidence>
<dbReference type="Pfam" id="PF03055">
    <property type="entry name" value="RPE65"/>
    <property type="match status" value="1"/>
</dbReference>
<name>A0ABU7CSS2_9TELE</name>
<comment type="cofactor">
    <cofactor evidence="1">
        <name>Fe(2+)</name>
        <dbReference type="ChEBI" id="CHEBI:29033"/>
    </cofactor>
</comment>
<reference evidence="6 7" key="1">
    <citation type="submission" date="2021-06" db="EMBL/GenBank/DDBJ databases">
        <authorList>
            <person name="Palmer J.M."/>
        </authorList>
    </citation>
    <scope>NUCLEOTIDE SEQUENCE [LARGE SCALE GENOMIC DNA]</scope>
    <source>
        <strain evidence="6 7">CL_MEX2019</strain>
        <tissue evidence="6">Muscle</tissue>
    </source>
</reference>
<comment type="caution">
    <text evidence="6">The sequence shown here is derived from an EMBL/GenBank/DDBJ whole genome shotgun (WGS) entry which is preliminary data.</text>
</comment>
<gene>
    <name evidence="6" type="ORF">CHARACLAT_028517</name>
</gene>
<dbReference type="EMBL" id="JAHUTJ010003814">
    <property type="protein sequence ID" value="MED6265732.1"/>
    <property type="molecule type" value="Genomic_DNA"/>
</dbReference>
<evidence type="ECO:0000256" key="4">
    <source>
        <dbReference type="ARBA" id="ARBA00023004"/>
    </source>
</evidence>
<protein>
    <recommendedName>
        <fullName evidence="8">BCDO2</fullName>
    </recommendedName>
</protein>
<dbReference type="PANTHER" id="PTHR10543">
    <property type="entry name" value="BETA-CAROTENE DIOXYGENASE"/>
    <property type="match status" value="1"/>
</dbReference>
<evidence type="ECO:0000256" key="1">
    <source>
        <dbReference type="ARBA" id="ARBA00001954"/>
    </source>
</evidence>
<sequence length="110" mass="12891">MSENYIVFVEQPIKLNLLKFMLYKIMGQSFQRILSWEPQYDTIFHLVDRHTGKESEVKYRAAPMFTLHQINAFEDNGFLVMDMCCGDDGVVIGDFTLENLRRESGEDMDK</sequence>
<accession>A0ABU7CSS2</accession>
<feature type="non-terminal residue" evidence="6">
    <location>
        <position position="110"/>
    </location>
</feature>
<proteinExistence type="inferred from homology"/>
<feature type="non-terminal residue" evidence="6">
    <location>
        <position position="1"/>
    </location>
</feature>
<organism evidence="6 7">
    <name type="scientific">Characodon lateralis</name>
    <dbReference type="NCBI Taxonomy" id="208331"/>
    <lineage>
        <taxon>Eukaryota</taxon>
        <taxon>Metazoa</taxon>
        <taxon>Chordata</taxon>
        <taxon>Craniata</taxon>
        <taxon>Vertebrata</taxon>
        <taxon>Euteleostomi</taxon>
        <taxon>Actinopterygii</taxon>
        <taxon>Neopterygii</taxon>
        <taxon>Teleostei</taxon>
        <taxon>Neoteleostei</taxon>
        <taxon>Acanthomorphata</taxon>
        <taxon>Ovalentaria</taxon>
        <taxon>Atherinomorphae</taxon>
        <taxon>Cyprinodontiformes</taxon>
        <taxon>Goodeidae</taxon>
        <taxon>Characodon</taxon>
    </lineage>
</organism>
<keyword evidence="7" id="KW-1185">Reference proteome</keyword>
<keyword evidence="4" id="KW-0408">Iron</keyword>
<evidence type="ECO:0000256" key="3">
    <source>
        <dbReference type="ARBA" id="ARBA00022723"/>
    </source>
</evidence>
<dbReference type="InterPro" id="IPR004294">
    <property type="entry name" value="Carotenoid_Oase"/>
</dbReference>
<comment type="similarity">
    <text evidence="2 5">Belongs to the carotenoid oxygenase family.</text>
</comment>